<dbReference type="GO" id="GO:1903785">
    <property type="term" value="P:L-valine transmembrane transport"/>
    <property type="evidence" value="ECO:0007669"/>
    <property type="project" value="TreeGrafter"/>
</dbReference>
<evidence type="ECO:0000256" key="3">
    <source>
        <dbReference type="ARBA" id="ARBA00022448"/>
    </source>
</evidence>
<dbReference type="OrthoDB" id="3177005at2"/>
<keyword evidence="10" id="KW-1185">Reference proteome</keyword>
<keyword evidence="6 8" id="KW-1133">Transmembrane helix</keyword>
<comment type="similarity">
    <text evidence="2">Belongs to the AzlC family.</text>
</comment>
<comment type="subcellular location">
    <subcellularLocation>
        <location evidence="1">Cell membrane</location>
        <topology evidence="1">Multi-pass membrane protein</topology>
    </subcellularLocation>
</comment>
<evidence type="ECO:0000313" key="9">
    <source>
        <dbReference type="EMBL" id="SFE72743.1"/>
    </source>
</evidence>
<evidence type="ECO:0000313" key="10">
    <source>
        <dbReference type="Proteomes" id="UP000199516"/>
    </source>
</evidence>
<dbReference type="EMBL" id="FONT01000003">
    <property type="protein sequence ID" value="SFE72743.1"/>
    <property type="molecule type" value="Genomic_DNA"/>
</dbReference>
<organism evidence="9 10">
    <name type="scientific">Alteribacillus iranensis</name>
    <dbReference type="NCBI Taxonomy" id="930128"/>
    <lineage>
        <taxon>Bacteria</taxon>
        <taxon>Bacillati</taxon>
        <taxon>Bacillota</taxon>
        <taxon>Bacilli</taxon>
        <taxon>Bacillales</taxon>
        <taxon>Bacillaceae</taxon>
        <taxon>Alteribacillus</taxon>
    </lineage>
</organism>
<feature type="transmembrane region" description="Helical" evidence="8">
    <location>
        <begin position="20"/>
        <end position="37"/>
    </location>
</feature>
<accession>A0A1I2CY75</accession>
<dbReference type="PANTHER" id="PTHR34979">
    <property type="entry name" value="INNER MEMBRANE PROTEIN YGAZ"/>
    <property type="match status" value="1"/>
</dbReference>
<feature type="transmembrane region" description="Helical" evidence="8">
    <location>
        <begin position="162"/>
        <end position="180"/>
    </location>
</feature>
<dbReference type="PANTHER" id="PTHR34979:SF1">
    <property type="entry name" value="INNER MEMBRANE PROTEIN YGAZ"/>
    <property type="match status" value="1"/>
</dbReference>
<name>A0A1I2CY75_9BACI</name>
<feature type="transmembrane region" description="Helical" evidence="8">
    <location>
        <begin position="133"/>
        <end position="156"/>
    </location>
</feature>
<dbReference type="Pfam" id="PF03591">
    <property type="entry name" value="AzlC"/>
    <property type="match status" value="1"/>
</dbReference>
<protein>
    <submittedName>
        <fullName evidence="9">4-azaleucine resistance probable transporter AzlC</fullName>
    </submittedName>
</protein>
<evidence type="ECO:0000256" key="5">
    <source>
        <dbReference type="ARBA" id="ARBA00022692"/>
    </source>
</evidence>
<dbReference type="Proteomes" id="UP000199516">
    <property type="component" value="Unassembled WGS sequence"/>
</dbReference>
<dbReference type="GO" id="GO:0005886">
    <property type="term" value="C:plasma membrane"/>
    <property type="evidence" value="ECO:0007669"/>
    <property type="project" value="UniProtKB-SubCell"/>
</dbReference>
<sequence>MKATLTWSHDNSFAIGIRDGIPIALGYIPAAITFGFLSQTTGLTAVESILMSLLVFTGAAQFMALSLLAAGTGSVEIIFTTFILNIRHLLMSASLHEKAAPDRLIRKVIYAFGITDEVFAVTATKEGQVRTGYIFGVSVIAYMSWVIHTGVGYAVGGFLPDVLQQSLTFALYALFIALLAPSMKKHRKVLVLAAFAAVLNSMFSLFMADGWSIILATILSASLVELVEPSYQKQRKGGET</sequence>
<evidence type="ECO:0000256" key="7">
    <source>
        <dbReference type="ARBA" id="ARBA00023136"/>
    </source>
</evidence>
<dbReference type="InterPro" id="IPR011606">
    <property type="entry name" value="Brnchd-chn_aa_trnsp_permease"/>
</dbReference>
<evidence type="ECO:0000256" key="6">
    <source>
        <dbReference type="ARBA" id="ARBA00022989"/>
    </source>
</evidence>
<keyword evidence="7 8" id="KW-0472">Membrane</keyword>
<proteinExistence type="inferred from homology"/>
<keyword evidence="3" id="KW-0813">Transport</keyword>
<dbReference type="AlphaFoldDB" id="A0A1I2CY75"/>
<evidence type="ECO:0000256" key="4">
    <source>
        <dbReference type="ARBA" id="ARBA00022475"/>
    </source>
</evidence>
<keyword evidence="5 8" id="KW-0812">Transmembrane</keyword>
<feature type="transmembrane region" description="Helical" evidence="8">
    <location>
        <begin position="213"/>
        <end position="231"/>
    </location>
</feature>
<feature type="transmembrane region" description="Helical" evidence="8">
    <location>
        <begin position="189"/>
        <end position="207"/>
    </location>
</feature>
<evidence type="ECO:0000256" key="2">
    <source>
        <dbReference type="ARBA" id="ARBA00010735"/>
    </source>
</evidence>
<reference evidence="9 10" key="1">
    <citation type="submission" date="2016-10" db="EMBL/GenBank/DDBJ databases">
        <authorList>
            <person name="de Groot N.N."/>
        </authorList>
    </citation>
    <scope>NUCLEOTIDE SEQUENCE [LARGE SCALE GENOMIC DNA]</scope>
    <source>
        <strain evidence="9 10">DSM 23995</strain>
    </source>
</reference>
<keyword evidence="4" id="KW-1003">Cell membrane</keyword>
<gene>
    <name evidence="9" type="ORF">SAMN05192532_103255</name>
</gene>
<evidence type="ECO:0000256" key="1">
    <source>
        <dbReference type="ARBA" id="ARBA00004651"/>
    </source>
</evidence>
<dbReference type="STRING" id="930128.SAMN05192532_103255"/>
<dbReference type="RefSeq" id="WP_091660496.1">
    <property type="nucleotide sequence ID" value="NZ_FONT01000003.1"/>
</dbReference>
<evidence type="ECO:0000256" key="8">
    <source>
        <dbReference type="SAM" id="Phobius"/>
    </source>
</evidence>